<reference evidence="4 5" key="1">
    <citation type="journal article" date="2004" name="Science">
        <title>A predator unmasked: life cycle of Bdellovibrio bacteriovorus from a genomic perspective.</title>
        <authorList>
            <person name="Rendulic S."/>
            <person name="Jagtap P."/>
            <person name="Rosinus A."/>
            <person name="Eppinger M."/>
            <person name="Baar C."/>
            <person name="Lanz C."/>
            <person name="Keller H."/>
            <person name="Lambert C."/>
            <person name="Evans K.J."/>
            <person name="Goesmann A."/>
            <person name="Meyer F."/>
            <person name="Sockett R.E."/>
            <person name="Schuster S.C."/>
        </authorList>
    </citation>
    <scope>NUCLEOTIDE SEQUENCE [LARGE SCALE GENOMIC DNA]</scope>
    <source>
        <strain evidence="5">ATCC 15356 / DSM 50701 / NCIMB 9529 / HD100</strain>
    </source>
</reference>
<dbReference type="Pfam" id="PF00043">
    <property type="entry name" value="GST_C"/>
    <property type="match status" value="1"/>
</dbReference>
<keyword evidence="4" id="KW-0808">Transferase</keyword>
<dbReference type="GO" id="GO:0004364">
    <property type="term" value="F:glutathione transferase activity"/>
    <property type="evidence" value="ECO:0007669"/>
    <property type="project" value="TreeGrafter"/>
</dbReference>
<dbReference type="InterPro" id="IPR010987">
    <property type="entry name" value="Glutathione-S-Trfase_C-like"/>
</dbReference>
<dbReference type="InterPro" id="IPR004046">
    <property type="entry name" value="GST_C"/>
</dbReference>
<dbReference type="AlphaFoldDB" id="Q6MR10"/>
<dbReference type="PROSITE" id="PS50405">
    <property type="entry name" value="GST_CTER"/>
    <property type="match status" value="1"/>
</dbReference>
<dbReference type="SFLD" id="SFLDS00019">
    <property type="entry name" value="Glutathione_Transferase_(cytos"/>
    <property type="match status" value="1"/>
</dbReference>
<dbReference type="KEGG" id="bba:Bd0291"/>
<proteinExistence type="inferred from homology"/>
<dbReference type="SUPFAM" id="SSF47616">
    <property type="entry name" value="GST C-terminal domain-like"/>
    <property type="match status" value="1"/>
</dbReference>
<dbReference type="InterPro" id="IPR034330">
    <property type="entry name" value="GST_Zeta_C"/>
</dbReference>
<dbReference type="SUPFAM" id="SSF52833">
    <property type="entry name" value="Thioredoxin-like"/>
    <property type="match status" value="1"/>
</dbReference>
<dbReference type="GO" id="GO:0016034">
    <property type="term" value="F:maleylacetoacetate isomerase activity"/>
    <property type="evidence" value="ECO:0007669"/>
    <property type="project" value="UniProtKB-EC"/>
</dbReference>
<dbReference type="NCBIfam" id="TIGR01262">
    <property type="entry name" value="maiA"/>
    <property type="match status" value="1"/>
</dbReference>
<sequence length="226" mass="26395">MRLNRSQYMSSIVLYNYFRSSTSYRVRLALHHKGLAFEYKPINLLKSEQLTPEYKAINPLGGVPTLVHDGKIIPESFAIIEYLDEVFPQTPLMPKDAYKRARIRQVCEVINSFMHPMANLKTLKYLTSKHGYDQDQKDEWAQHWIYQGLEVLETTLKEFSGTYSFGDEITMADIFLIPQLLTSQRYKADITKFPTLVKINNNCLKLEAFKKAHPFNQMDTPEEFKK</sequence>
<dbReference type="HOGENOM" id="CLU_011226_20_1_7"/>
<feature type="domain" description="GST N-terminal" evidence="2">
    <location>
        <begin position="10"/>
        <end position="91"/>
    </location>
</feature>
<keyword evidence="5" id="KW-1185">Reference proteome</keyword>
<dbReference type="eggNOG" id="COG0625">
    <property type="taxonomic scope" value="Bacteria"/>
</dbReference>
<dbReference type="FunFam" id="1.20.1050.10:FF:000010">
    <property type="entry name" value="Maleylacetoacetate isomerase isoform 1"/>
    <property type="match status" value="1"/>
</dbReference>
<dbReference type="Proteomes" id="UP000008080">
    <property type="component" value="Chromosome"/>
</dbReference>
<dbReference type="CDD" id="cd03042">
    <property type="entry name" value="GST_N_Zeta"/>
    <property type="match status" value="1"/>
</dbReference>
<dbReference type="Gene3D" id="1.20.1050.10">
    <property type="match status" value="1"/>
</dbReference>
<dbReference type="STRING" id="264462.Bd0291"/>
<name>Q6MR10_BDEBA</name>
<dbReference type="InterPro" id="IPR040079">
    <property type="entry name" value="Glutathione_S-Trfase"/>
</dbReference>
<keyword evidence="4" id="KW-0413">Isomerase</keyword>
<dbReference type="PANTHER" id="PTHR42673:SF4">
    <property type="entry name" value="MALEYLACETOACETATE ISOMERASE"/>
    <property type="match status" value="1"/>
</dbReference>
<dbReference type="InterPro" id="IPR036249">
    <property type="entry name" value="Thioredoxin-like_sf"/>
</dbReference>
<dbReference type="PROSITE" id="PS50404">
    <property type="entry name" value="GST_NTER"/>
    <property type="match status" value="1"/>
</dbReference>
<dbReference type="SFLD" id="SFLDG00358">
    <property type="entry name" value="Main_(cytGST)"/>
    <property type="match status" value="1"/>
</dbReference>
<evidence type="ECO:0000313" key="5">
    <source>
        <dbReference type="Proteomes" id="UP000008080"/>
    </source>
</evidence>
<evidence type="ECO:0000259" key="3">
    <source>
        <dbReference type="PROSITE" id="PS50405"/>
    </source>
</evidence>
<dbReference type="GO" id="GO:0006749">
    <property type="term" value="P:glutathione metabolic process"/>
    <property type="evidence" value="ECO:0007669"/>
    <property type="project" value="TreeGrafter"/>
</dbReference>
<dbReference type="GO" id="GO:0005737">
    <property type="term" value="C:cytoplasm"/>
    <property type="evidence" value="ECO:0007669"/>
    <property type="project" value="InterPro"/>
</dbReference>
<dbReference type="GO" id="GO:0006559">
    <property type="term" value="P:L-phenylalanine catabolic process"/>
    <property type="evidence" value="ECO:0007669"/>
    <property type="project" value="TreeGrafter"/>
</dbReference>
<protein>
    <submittedName>
        <fullName evidence="4">Maleylacetoacetate isomerase / glutathione S-transferase</fullName>
        <ecNumber evidence="4">5.2.1.2</ecNumber>
    </submittedName>
</protein>
<dbReference type="InterPro" id="IPR005955">
    <property type="entry name" value="GST_Zeta"/>
</dbReference>
<dbReference type="Gene3D" id="3.40.30.10">
    <property type="entry name" value="Glutaredoxin"/>
    <property type="match status" value="1"/>
</dbReference>
<evidence type="ECO:0000313" key="4">
    <source>
        <dbReference type="EMBL" id="CAE77948.1"/>
    </source>
</evidence>
<evidence type="ECO:0000259" key="2">
    <source>
        <dbReference type="PROSITE" id="PS50404"/>
    </source>
</evidence>
<comment type="similarity">
    <text evidence="1">Belongs to the GST superfamily. Zeta family.</text>
</comment>
<evidence type="ECO:0000256" key="1">
    <source>
        <dbReference type="ARBA" id="ARBA00010007"/>
    </source>
</evidence>
<dbReference type="EC" id="5.2.1.2" evidence="4"/>
<dbReference type="EMBL" id="BX842646">
    <property type="protein sequence ID" value="CAE77948.1"/>
    <property type="molecule type" value="Genomic_DNA"/>
</dbReference>
<dbReference type="PANTHER" id="PTHR42673">
    <property type="entry name" value="MALEYLACETOACETATE ISOMERASE"/>
    <property type="match status" value="1"/>
</dbReference>
<gene>
    <name evidence="4" type="primary">maiA</name>
    <name evidence="4" type="ordered locus">Bd0291</name>
</gene>
<dbReference type="InterPro" id="IPR034333">
    <property type="entry name" value="GST_Zeta_N"/>
</dbReference>
<accession>Q6MR10</accession>
<dbReference type="InterPro" id="IPR004045">
    <property type="entry name" value="Glutathione_S-Trfase_N"/>
</dbReference>
<dbReference type="Pfam" id="PF13409">
    <property type="entry name" value="GST_N_2"/>
    <property type="match status" value="1"/>
</dbReference>
<organism evidence="4 5">
    <name type="scientific">Bdellovibrio bacteriovorus (strain ATCC 15356 / DSM 50701 / NCIMB 9529 / HD100)</name>
    <dbReference type="NCBI Taxonomy" id="264462"/>
    <lineage>
        <taxon>Bacteria</taxon>
        <taxon>Pseudomonadati</taxon>
        <taxon>Bdellovibrionota</taxon>
        <taxon>Bdellovibrionia</taxon>
        <taxon>Bdellovibrionales</taxon>
        <taxon>Pseudobdellovibrionaceae</taxon>
        <taxon>Bdellovibrio</taxon>
    </lineage>
</organism>
<dbReference type="CDD" id="cd03191">
    <property type="entry name" value="GST_C_Zeta"/>
    <property type="match status" value="1"/>
</dbReference>
<feature type="domain" description="GST C-terminal" evidence="3">
    <location>
        <begin position="96"/>
        <end position="222"/>
    </location>
</feature>
<dbReference type="InterPro" id="IPR036282">
    <property type="entry name" value="Glutathione-S-Trfase_C_sf"/>
</dbReference>